<dbReference type="EMBL" id="AP018248">
    <property type="protein sequence ID" value="BAY99584.1"/>
    <property type="molecule type" value="Genomic_DNA"/>
</dbReference>
<keyword evidence="8" id="KW-1185">Reference proteome</keyword>
<evidence type="ECO:0000256" key="5">
    <source>
        <dbReference type="ARBA" id="ARBA00022598"/>
    </source>
</evidence>
<dbReference type="InterPro" id="IPR045851">
    <property type="entry name" value="AMP-bd_C_sf"/>
</dbReference>
<dbReference type="PROSITE" id="PS00455">
    <property type="entry name" value="AMP_BINDING"/>
    <property type="match status" value="1"/>
</dbReference>
<evidence type="ECO:0000259" key="6">
    <source>
        <dbReference type="PROSITE" id="PS50075"/>
    </source>
</evidence>
<keyword evidence="5" id="KW-0436">Ligase</keyword>
<evidence type="ECO:0000256" key="1">
    <source>
        <dbReference type="ARBA" id="ARBA00001957"/>
    </source>
</evidence>
<dbReference type="InterPro" id="IPR020845">
    <property type="entry name" value="AMP-binding_CS"/>
</dbReference>
<keyword evidence="4" id="KW-0597">Phosphoprotein</keyword>
<comment type="similarity">
    <text evidence="2">Belongs to the ATP-dependent AMP-binding enzyme family.</text>
</comment>
<evidence type="ECO:0000256" key="4">
    <source>
        <dbReference type="ARBA" id="ARBA00022553"/>
    </source>
</evidence>
<dbReference type="SUPFAM" id="SSF52777">
    <property type="entry name" value="CoA-dependent acyltransferases"/>
    <property type="match status" value="2"/>
</dbReference>
<dbReference type="GO" id="GO:0044550">
    <property type="term" value="P:secondary metabolite biosynthetic process"/>
    <property type="evidence" value="ECO:0007669"/>
    <property type="project" value="UniProtKB-ARBA"/>
</dbReference>
<dbReference type="Gene3D" id="3.30.300.30">
    <property type="match status" value="1"/>
</dbReference>
<name>A0A1Z4N1J7_9CYAN</name>
<dbReference type="GO" id="GO:0043041">
    <property type="term" value="P:amino acid activation for nonribosomal peptide biosynthetic process"/>
    <property type="evidence" value="ECO:0007669"/>
    <property type="project" value="TreeGrafter"/>
</dbReference>
<dbReference type="InterPro" id="IPR001242">
    <property type="entry name" value="Condensation_dom"/>
</dbReference>
<gene>
    <name evidence="7" type="ORF">NIES37_35670</name>
</gene>
<dbReference type="GO" id="GO:0005829">
    <property type="term" value="C:cytosol"/>
    <property type="evidence" value="ECO:0007669"/>
    <property type="project" value="TreeGrafter"/>
</dbReference>
<dbReference type="Gene3D" id="3.30.559.30">
    <property type="entry name" value="Nonribosomal peptide synthetase, condensation domain"/>
    <property type="match status" value="1"/>
</dbReference>
<dbReference type="CDD" id="cd05235">
    <property type="entry name" value="SDR_e1"/>
    <property type="match status" value="1"/>
</dbReference>
<organism evidence="7 8">
    <name type="scientific">Tolypothrix tenuis PCC 7101</name>
    <dbReference type="NCBI Taxonomy" id="231146"/>
    <lineage>
        <taxon>Bacteria</taxon>
        <taxon>Bacillati</taxon>
        <taxon>Cyanobacteriota</taxon>
        <taxon>Cyanophyceae</taxon>
        <taxon>Nostocales</taxon>
        <taxon>Tolypothrichaceae</taxon>
        <taxon>Tolypothrix</taxon>
    </lineage>
</organism>
<evidence type="ECO:0000256" key="3">
    <source>
        <dbReference type="ARBA" id="ARBA00022450"/>
    </source>
</evidence>
<dbReference type="SUPFAM" id="SSF56801">
    <property type="entry name" value="Acetyl-CoA synthetase-like"/>
    <property type="match status" value="1"/>
</dbReference>
<dbReference type="NCBIfam" id="TIGR01733">
    <property type="entry name" value="AA-adenyl-dom"/>
    <property type="match status" value="1"/>
</dbReference>
<dbReference type="Pfam" id="PF13193">
    <property type="entry name" value="AMP-binding_C"/>
    <property type="match status" value="1"/>
</dbReference>
<dbReference type="FunFam" id="3.40.50.12780:FF:000012">
    <property type="entry name" value="Non-ribosomal peptide synthetase"/>
    <property type="match status" value="1"/>
</dbReference>
<dbReference type="NCBIfam" id="TIGR01746">
    <property type="entry name" value="Thioester-redct"/>
    <property type="match status" value="1"/>
</dbReference>
<dbReference type="InterPro" id="IPR025110">
    <property type="entry name" value="AMP-bd_C"/>
</dbReference>
<dbReference type="Pfam" id="PF07993">
    <property type="entry name" value="NAD_binding_4"/>
    <property type="match status" value="1"/>
</dbReference>
<keyword evidence="3" id="KW-0596">Phosphopantetheine</keyword>
<dbReference type="CDD" id="cd12117">
    <property type="entry name" value="A_NRPS_Srf_like"/>
    <property type="match status" value="1"/>
</dbReference>
<dbReference type="InterPro" id="IPR036291">
    <property type="entry name" value="NAD(P)-bd_dom_sf"/>
</dbReference>
<dbReference type="SMART" id="SM00823">
    <property type="entry name" value="PKS_PP"/>
    <property type="match status" value="1"/>
</dbReference>
<evidence type="ECO:0000313" key="7">
    <source>
        <dbReference type="EMBL" id="BAY99584.1"/>
    </source>
</evidence>
<dbReference type="InterPro" id="IPR010080">
    <property type="entry name" value="Thioester_reductase-like_dom"/>
</dbReference>
<dbReference type="Proteomes" id="UP000218785">
    <property type="component" value="Chromosome"/>
</dbReference>
<dbReference type="GO" id="GO:0016874">
    <property type="term" value="F:ligase activity"/>
    <property type="evidence" value="ECO:0007669"/>
    <property type="project" value="UniProtKB-KW"/>
</dbReference>
<dbReference type="InterPro" id="IPR010071">
    <property type="entry name" value="AA_adenyl_dom"/>
</dbReference>
<dbReference type="Gene3D" id="3.40.50.980">
    <property type="match status" value="2"/>
</dbReference>
<dbReference type="Pfam" id="PF00550">
    <property type="entry name" value="PP-binding"/>
    <property type="match status" value="1"/>
</dbReference>
<dbReference type="Gene3D" id="3.30.559.10">
    <property type="entry name" value="Chloramphenicol acetyltransferase-like domain"/>
    <property type="match status" value="1"/>
</dbReference>
<feature type="domain" description="Carrier" evidence="6">
    <location>
        <begin position="980"/>
        <end position="1055"/>
    </location>
</feature>
<dbReference type="InterPro" id="IPR036736">
    <property type="entry name" value="ACP-like_sf"/>
</dbReference>
<dbReference type="InterPro" id="IPR000873">
    <property type="entry name" value="AMP-dep_synth/lig_dom"/>
</dbReference>
<dbReference type="Gene3D" id="1.10.1200.10">
    <property type="entry name" value="ACP-like"/>
    <property type="match status" value="1"/>
</dbReference>
<dbReference type="PANTHER" id="PTHR45527">
    <property type="entry name" value="NONRIBOSOMAL PEPTIDE SYNTHETASE"/>
    <property type="match status" value="1"/>
</dbReference>
<dbReference type="FunFam" id="3.40.50.980:FF:000001">
    <property type="entry name" value="Non-ribosomal peptide synthetase"/>
    <property type="match status" value="1"/>
</dbReference>
<dbReference type="CDD" id="cd19543">
    <property type="entry name" value="DCL_NRPS"/>
    <property type="match status" value="1"/>
</dbReference>
<sequence length="1470" mass="164933">MNKKNIENIYPLSPTQQGILFHTLYAPESGVYVVQSCYTFSKSLNIAAFKQAWQQVINQHPILRTSFYWKQHKEPFQVVNRNIELPWQQQDWQAFPVSEQQEQLEAFLQVDRQQGFDVSQAPLMRLTLIQIAQATYHFIWSSHHLILDGWSGALVLQQVFQAYEALCHGQVVALPRSRPYADYIAWLTQQDLTKAEAFWHKVLQGFTAPTQLRVSGSANTATGYDEQSLKLSPATTAALQSLARQHKLTVNTLVQGAWAILLSRYSGEEDVVFGATSAGRPPALVGSDAMVGLFINTLPVRVQVSGDELLIPWLQKLQAQQVEAQQYEYSPLVQVQGWSEVPRDLPLFESILVFENYPVDASLKAWATEMQIHNVRSVETTNYPITIKAGVGTELALEIVSDGETPSIADRSRFDTVTITRMLGHLQTLLEGMVAHPHQSLSALPLLTAAEIHQQLIEWNNTQTHYPKHKCIHQLFEEQVEKTPDAVAVVFAEQQLTYQELNQRANQLAHYLRKLNIKAEVPVAICLERSLEMVIAILAILKVGGAYVPLDPTYPSERLAWMLEDIQTPVLLTQNKLLTKLFQFSVKVICLDQEEDTISQESNINLLTEITPQNLAYMMYTSGSTGTPKGVSIIHQGVVRLVKETTYANLNAQEVFLQAAPISFDAATFEIWGSLLNGGKLVLFPGDSTNLLADLGKVLQQYQVSTLWLTASLFHLIVDEQLEDLKQVRQLLAGGDVLSVTHVQKFLKAYSDCQLINGYGPTENTTFTCCYPITADSQIENSVPIGRPIANTQIYILDNNLQLVPVGIPGELYIGGDGLARHYYNRPDLTASKFIPNPYSKIPDSYLYKTGDLVCYLEDGNIEFLGRIDQQVKIRGFRIELGEIEAVISQHPAVRQAVVNIQQDNSGNKFLVAYFVPKTASTITVSDLRCFLQNQLPEYMLPTGFVPLETLPLNTNGKVNRKLLPVFAASHSKLEKVYVAPRNIQEEQLTQIWAEVLGLERVGIYDDFFELGGHSLLIMRLFARIRQVFQVDLPLQTLFDAPTVATLIERLETVNIHHPTFNFKADAVLDPAINCESKKIEEITNPACIFLTGATGFLGAFLLDELLQQTQADIYCLVRAANAEEGKQKLRRALESYFIWNESQSYRIIPVVGDLSQPLLGLSQLQFTAIAKKIDVIYHNGAWVHHASPYSTLKAANVLGTQEVLRLASEIKIKPVHFISTISVFSPTTGTGVKLVSEESHLDDYPIPEGGYTQSKWVAEKLINIARDRGLPISIYRPGRISGHSKTGAFNPNDFFYRLLIGCVQLGSVPKQEFFDSLAPVDYVSKAIVYLSRQKESLNNTFHVLNPQLLNLKILFNVVRSFGYPLQQLSEEQWQKELIKIADNFPDHPLYPLIPLFTLTKSSESASIPENSNFVALEFDCSNTQRGLIDTSIVCPTTDEKLLATYFSHLVRHNFVSVPNATEIYAKNNF</sequence>
<dbReference type="Gene3D" id="3.40.50.720">
    <property type="entry name" value="NAD(P)-binding Rossmann-like Domain"/>
    <property type="match status" value="1"/>
</dbReference>
<dbReference type="Pfam" id="PF00668">
    <property type="entry name" value="Condensation"/>
    <property type="match status" value="1"/>
</dbReference>
<dbReference type="InterPro" id="IPR013120">
    <property type="entry name" value="FAR_NAD-bd"/>
</dbReference>
<dbReference type="FunFam" id="3.30.300.30:FF:000010">
    <property type="entry name" value="Enterobactin synthetase component F"/>
    <property type="match status" value="1"/>
</dbReference>
<evidence type="ECO:0000256" key="2">
    <source>
        <dbReference type="ARBA" id="ARBA00006432"/>
    </source>
</evidence>
<evidence type="ECO:0000313" key="8">
    <source>
        <dbReference type="Proteomes" id="UP000218785"/>
    </source>
</evidence>
<dbReference type="InterPro" id="IPR023213">
    <property type="entry name" value="CAT-like_dom_sf"/>
</dbReference>
<dbReference type="PROSITE" id="PS50075">
    <property type="entry name" value="CARRIER"/>
    <property type="match status" value="1"/>
</dbReference>
<reference evidence="7 8" key="1">
    <citation type="submission" date="2017-06" db="EMBL/GenBank/DDBJ databases">
        <title>Genome sequencing of cyanobaciteial culture collection at National Institute for Environmental Studies (NIES).</title>
        <authorList>
            <person name="Hirose Y."/>
            <person name="Shimura Y."/>
            <person name="Fujisawa T."/>
            <person name="Nakamura Y."/>
            <person name="Kawachi M."/>
        </authorList>
    </citation>
    <scope>NUCLEOTIDE SEQUENCE [LARGE SCALE GENOMIC DNA]</scope>
    <source>
        <strain evidence="7 8">NIES-37</strain>
    </source>
</reference>
<dbReference type="GO" id="GO:0031177">
    <property type="term" value="F:phosphopantetheine binding"/>
    <property type="evidence" value="ECO:0007669"/>
    <property type="project" value="InterPro"/>
</dbReference>
<dbReference type="Pfam" id="PF00501">
    <property type="entry name" value="AMP-binding"/>
    <property type="match status" value="1"/>
</dbReference>
<dbReference type="KEGG" id="ttq:NIES37_35670"/>
<accession>A0A1Z4N1J7</accession>
<dbReference type="FunFam" id="1.10.1200.10:FF:000005">
    <property type="entry name" value="Nonribosomal peptide synthetase 1"/>
    <property type="match status" value="1"/>
</dbReference>
<dbReference type="SUPFAM" id="SSF51735">
    <property type="entry name" value="NAD(P)-binding Rossmann-fold domains"/>
    <property type="match status" value="1"/>
</dbReference>
<dbReference type="InterPro" id="IPR009081">
    <property type="entry name" value="PP-bd_ACP"/>
</dbReference>
<dbReference type="PANTHER" id="PTHR45527:SF1">
    <property type="entry name" value="FATTY ACID SYNTHASE"/>
    <property type="match status" value="1"/>
</dbReference>
<protein>
    <submittedName>
        <fullName evidence="7">Amino acid adenylation domain protein</fullName>
    </submittedName>
</protein>
<dbReference type="RefSeq" id="WP_096577819.1">
    <property type="nucleotide sequence ID" value="NZ_CAWNJS010000001.1"/>
</dbReference>
<dbReference type="InterPro" id="IPR020806">
    <property type="entry name" value="PKS_PP-bd"/>
</dbReference>
<dbReference type="SUPFAM" id="SSF47336">
    <property type="entry name" value="ACP-like"/>
    <property type="match status" value="1"/>
</dbReference>
<dbReference type="GO" id="GO:0008610">
    <property type="term" value="P:lipid biosynthetic process"/>
    <property type="evidence" value="ECO:0007669"/>
    <property type="project" value="UniProtKB-ARBA"/>
</dbReference>
<dbReference type="PIRSF" id="PIRSF001617">
    <property type="entry name" value="Alpha-AR"/>
    <property type="match status" value="1"/>
</dbReference>
<proteinExistence type="inferred from homology"/>
<comment type="cofactor">
    <cofactor evidence="1">
        <name>pantetheine 4'-phosphate</name>
        <dbReference type="ChEBI" id="CHEBI:47942"/>
    </cofactor>
</comment>
<dbReference type="FunFam" id="2.30.38.10:FF:000001">
    <property type="entry name" value="Non-ribosomal peptide synthetase PvdI"/>
    <property type="match status" value="1"/>
</dbReference>
<dbReference type="Gene3D" id="2.30.38.10">
    <property type="entry name" value="Luciferase, Domain 3"/>
    <property type="match status" value="1"/>
</dbReference>